<proteinExistence type="predicted"/>
<protein>
    <submittedName>
        <fullName evidence="1">Uncharacterized protein</fullName>
    </submittedName>
</protein>
<evidence type="ECO:0000313" key="2">
    <source>
        <dbReference type="Proteomes" id="UP000292082"/>
    </source>
</evidence>
<organism evidence="1 2">
    <name type="scientific">Dichomitus squalens</name>
    <dbReference type="NCBI Taxonomy" id="114155"/>
    <lineage>
        <taxon>Eukaryota</taxon>
        <taxon>Fungi</taxon>
        <taxon>Dikarya</taxon>
        <taxon>Basidiomycota</taxon>
        <taxon>Agaricomycotina</taxon>
        <taxon>Agaricomycetes</taxon>
        <taxon>Polyporales</taxon>
        <taxon>Polyporaceae</taxon>
        <taxon>Dichomitus</taxon>
    </lineage>
</organism>
<evidence type="ECO:0000313" key="1">
    <source>
        <dbReference type="EMBL" id="TBU53729.1"/>
    </source>
</evidence>
<dbReference type="EMBL" id="ML145206">
    <property type="protein sequence ID" value="TBU53729.1"/>
    <property type="molecule type" value="Genomic_DNA"/>
</dbReference>
<dbReference type="Proteomes" id="UP000292082">
    <property type="component" value="Unassembled WGS sequence"/>
</dbReference>
<name>A0A4Q9PFJ6_9APHY</name>
<sequence>MTMCLDVHPCNYWERYIASSLPACLSAESLLFVGALIRTGGLGNAARWVHAAQAVF</sequence>
<accession>A0A4Q9PFJ6</accession>
<gene>
    <name evidence="1" type="ORF">BD310DRAFT_937439</name>
</gene>
<reference evidence="1 2" key="1">
    <citation type="submission" date="2019-01" db="EMBL/GenBank/DDBJ databases">
        <title>Draft genome sequences of three monokaryotic isolates of the white-rot basidiomycete fungus Dichomitus squalens.</title>
        <authorList>
            <consortium name="DOE Joint Genome Institute"/>
            <person name="Lopez S.C."/>
            <person name="Andreopoulos B."/>
            <person name="Pangilinan J."/>
            <person name="Lipzen A."/>
            <person name="Riley R."/>
            <person name="Ahrendt S."/>
            <person name="Ng V."/>
            <person name="Barry K."/>
            <person name="Daum C."/>
            <person name="Grigoriev I.V."/>
            <person name="Hilden K.S."/>
            <person name="Makela M.R."/>
            <person name="de Vries R.P."/>
        </authorList>
    </citation>
    <scope>NUCLEOTIDE SEQUENCE [LARGE SCALE GENOMIC DNA]</scope>
    <source>
        <strain evidence="1 2">CBS 464.89</strain>
    </source>
</reference>
<keyword evidence="2" id="KW-1185">Reference proteome</keyword>
<dbReference type="AlphaFoldDB" id="A0A4Q9PFJ6"/>